<evidence type="ECO:0000256" key="1">
    <source>
        <dbReference type="SAM" id="SignalP"/>
    </source>
</evidence>
<evidence type="ECO:0000313" key="3">
    <source>
        <dbReference type="EMBL" id="RGS19823.1"/>
    </source>
</evidence>
<dbReference type="InterPro" id="IPR024311">
    <property type="entry name" value="Lipocalin-like"/>
</dbReference>
<name>A0A3E5DW09_9BACT</name>
<feature type="signal peptide" evidence="1">
    <location>
        <begin position="1"/>
        <end position="22"/>
    </location>
</feature>
<keyword evidence="1" id="KW-0732">Signal</keyword>
<accession>A0A3E5DW09</accession>
<reference evidence="3 4" key="1">
    <citation type="submission" date="2018-08" db="EMBL/GenBank/DDBJ databases">
        <title>A genome reference for cultivated species of the human gut microbiota.</title>
        <authorList>
            <person name="Zou Y."/>
            <person name="Xue W."/>
            <person name="Luo G."/>
        </authorList>
    </citation>
    <scope>NUCLEOTIDE SEQUENCE [LARGE SCALE GENOMIC DNA]</scope>
    <source>
        <strain evidence="3 4">AF24-12</strain>
    </source>
</reference>
<organism evidence="3 4">
    <name type="scientific">Segatella copri</name>
    <dbReference type="NCBI Taxonomy" id="165179"/>
    <lineage>
        <taxon>Bacteria</taxon>
        <taxon>Pseudomonadati</taxon>
        <taxon>Bacteroidota</taxon>
        <taxon>Bacteroidia</taxon>
        <taxon>Bacteroidales</taxon>
        <taxon>Prevotellaceae</taxon>
        <taxon>Segatella</taxon>
    </lineage>
</organism>
<dbReference type="EMBL" id="QRVA01000001">
    <property type="protein sequence ID" value="RGS19823.1"/>
    <property type="molecule type" value="Genomic_DNA"/>
</dbReference>
<feature type="domain" description="Lipocalin-like" evidence="2">
    <location>
        <begin position="40"/>
        <end position="114"/>
    </location>
</feature>
<protein>
    <recommendedName>
        <fullName evidence="2">Lipocalin-like domain-containing protein</fullName>
    </recommendedName>
</protein>
<dbReference type="Proteomes" id="UP000283872">
    <property type="component" value="Unassembled WGS sequence"/>
</dbReference>
<comment type="caution">
    <text evidence="3">The sequence shown here is derived from an EMBL/GenBank/DDBJ whole genome shotgun (WGS) entry which is preliminary data.</text>
</comment>
<proteinExistence type="predicted"/>
<dbReference type="PROSITE" id="PS51257">
    <property type="entry name" value="PROKAR_LIPOPROTEIN"/>
    <property type="match status" value="1"/>
</dbReference>
<dbReference type="RefSeq" id="WP_117587662.1">
    <property type="nucleotide sequence ID" value="NZ_QRVA01000001.1"/>
</dbReference>
<gene>
    <name evidence="3" type="ORF">DWY11_00980</name>
</gene>
<dbReference type="AlphaFoldDB" id="A0A3E5DW09"/>
<evidence type="ECO:0000313" key="4">
    <source>
        <dbReference type="Proteomes" id="UP000283872"/>
    </source>
</evidence>
<evidence type="ECO:0000259" key="2">
    <source>
        <dbReference type="Pfam" id="PF13648"/>
    </source>
</evidence>
<feature type="chain" id="PRO_5043182766" description="Lipocalin-like domain-containing protein" evidence="1">
    <location>
        <begin position="23"/>
        <end position="127"/>
    </location>
</feature>
<dbReference type="Pfam" id="PF13648">
    <property type="entry name" value="Lipocalin_4"/>
    <property type="match status" value="1"/>
</dbReference>
<sequence length="127" mass="14431">MRTKLLALLAVLFMGFAFVSCSSDDKDDDGGNNIEVVESLVGTWKYTFSTGYQLVTFKSNGKGSLKEIDYAAEDYEDSFTYSYDSDSQVLKIYWEDEDPEEWQVVSITSKKLVVIDEDGERMTLTKQ</sequence>